<dbReference type="Proteomes" id="UP000620124">
    <property type="component" value="Unassembled WGS sequence"/>
</dbReference>
<organism evidence="4 5">
    <name type="scientific">Mycena venus</name>
    <dbReference type="NCBI Taxonomy" id="2733690"/>
    <lineage>
        <taxon>Eukaryota</taxon>
        <taxon>Fungi</taxon>
        <taxon>Dikarya</taxon>
        <taxon>Basidiomycota</taxon>
        <taxon>Agaricomycotina</taxon>
        <taxon>Agaricomycetes</taxon>
        <taxon>Agaricomycetidae</taxon>
        <taxon>Agaricales</taxon>
        <taxon>Marasmiineae</taxon>
        <taxon>Mycenaceae</taxon>
        <taxon>Mycena</taxon>
    </lineage>
</organism>
<evidence type="ECO:0000259" key="2">
    <source>
        <dbReference type="Pfam" id="PF14033"/>
    </source>
</evidence>
<keyword evidence="5" id="KW-1185">Reference proteome</keyword>
<dbReference type="PANTHER" id="PTHR33119">
    <property type="entry name" value="IFI3P"/>
    <property type="match status" value="1"/>
</dbReference>
<comment type="caution">
    <text evidence="4">The sequence shown here is derived from an EMBL/GenBank/DDBJ whole genome shotgun (WGS) entry which is preliminary data.</text>
</comment>
<evidence type="ECO:0000256" key="1">
    <source>
        <dbReference type="SAM" id="MobiDB-lite"/>
    </source>
</evidence>
<proteinExistence type="predicted"/>
<reference evidence="4" key="1">
    <citation type="submission" date="2020-05" db="EMBL/GenBank/DDBJ databases">
        <title>Mycena genomes resolve the evolution of fungal bioluminescence.</title>
        <authorList>
            <person name="Tsai I.J."/>
        </authorList>
    </citation>
    <scope>NUCLEOTIDE SEQUENCE</scope>
    <source>
        <strain evidence="4">CCC161011</strain>
    </source>
</reference>
<gene>
    <name evidence="4" type="ORF">MVEN_02500600</name>
</gene>
<protein>
    <submittedName>
        <fullName evidence="4">Uncharacterized protein</fullName>
    </submittedName>
</protein>
<evidence type="ECO:0000313" key="4">
    <source>
        <dbReference type="EMBL" id="KAF7328720.1"/>
    </source>
</evidence>
<feature type="region of interest" description="Disordered" evidence="1">
    <location>
        <begin position="1"/>
        <end position="21"/>
    </location>
</feature>
<dbReference type="InterPro" id="IPR025340">
    <property type="entry name" value="DUF4246"/>
</dbReference>
<dbReference type="Pfam" id="PF14033">
    <property type="entry name" value="DUF4246"/>
    <property type="match status" value="1"/>
</dbReference>
<feature type="compositionally biased region" description="Basic and acidic residues" evidence="1">
    <location>
        <begin position="7"/>
        <end position="21"/>
    </location>
</feature>
<feature type="domain" description="DUF4246" evidence="2">
    <location>
        <begin position="108"/>
        <end position="513"/>
    </location>
</feature>
<dbReference type="OrthoDB" id="415532at2759"/>
<feature type="domain" description="DUF4246" evidence="3">
    <location>
        <begin position="47"/>
        <end position="90"/>
    </location>
</feature>
<dbReference type="EMBL" id="JACAZI010000034">
    <property type="protein sequence ID" value="KAF7328720.1"/>
    <property type="molecule type" value="Genomic_DNA"/>
</dbReference>
<dbReference type="Pfam" id="PF21666">
    <property type="entry name" value="DUF4246_N"/>
    <property type="match status" value="1"/>
</dbReference>
<evidence type="ECO:0000259" key="3">
    <source>
        <dbReference type="Pfam" id="PF21666"/>
    </source>
</evidence>
<dbReference type="InterPro" id="IPR049192">
    <property type="entry name" value="DUF4246_C"/>
</dbReference>
<dbReference type="PANTHER" id="PTHR33119:SF1">
    <property type="entry name" value="FE2OG DIOXYGENASE DOMAIN-CONTAINING PROTEIN"/>
    <property type="match status" value="1"/>
</dbReference>
<sequence>MSEEEQNTEKPQESESSAHWEGRPHLGWHTYDLPGPFECYALGEYEAEYGPEPKTLAELRMYALSWTLRSKPEWQRKSADPEILSKWRKEVLEQQESGDLDLDEKLTEKMVDYVLSELTGYAKIADPERGIERGCFDAIWYSDRLLSDDIAQRLKSAVTVLEDVPEAKKDWHPGSNGQVLDLVHPSLYCVVYGRTHAFLPDKPHVLANLLPVTVPILDADEWTISRTFCWMPSDFTVLADGSVKLLSPYINNLHPEKHQPLYRIIEDVLTGFIPMFERVLGEIERKNKVALKYSGRIGAADGVECIWSEEGWDTPSPPEELEEAEQQKYLDSKKTLPEANIYAGELESALSPISLRERTIQCIVKLANIHLTPEQPEYAGGSWHVEGMANEHVVASGIYYYDEENITESRLSFRVATGQPVYHKQSDSECMRTLYGIDAQDECVQEIGSMVTKAGRALSWPNLFQHSVSSFKLTDPSKPGHRKILAIFLVDPTVDPIASATDVPPQQAEWAADALQDAAKKPESFVSRVPQELVDLIKGHLPTTFMTLQEAEAYRLTLMEERTAFVQTHSDTAFGVTFNMCEH</sequence>
<dbReference type="AlphaFoldDB" id="A0A8H6U560"/>
<dbReference type="InterPro" id="IPR049207">
    <property type="entry name" value="DUF4246_N"/>
</dbReference>
<name>A0A8H6U560_9AGAR</name>
<accession>A0A8H6U560</accession>
<evidence type="ECO:0000313" key="5">
    <source>
        <dbReference type="Proteomes" id="UP000620124"/>
    </source>
</evidence>